<reference evidence="1 2" key="1">
    <citation type="submission" date="2024-04" db="EMBL/GenBank/DDBJ databases">
        <title>Tritrichomonas musculus Genome.</title>
        <authorList>
            <person name="Alves-Ferreira E."/>
            <person name="Grigg M."/>
            <person name="Lorenzi H."/>
            <person name="Galac M."/>
        </authorList>
    </citation>
    <scope>NUCLEOTIDE SEQUENCE [LARGE SCALE GENOMIC DNA]</scope>
    <source>
        <strain evidence="1 2">EAF2021</strain>
    </source>
</reference>
<comment type="caution">
    <text evidence="1">The sequence shown here is derived from an EMBL/GenBank/DDBJ whole genome shotgun (WGS) entry which is preliminary data.</text>
</comment>
<gene>
    <name evidence="1" type="ORF">M9Y10_002503</name>
</gene>
<name>A0ABR2L9Z6_9EUKA</name>
<dbReference type="Proteomes" id="UP001470230">
    <property type="component" value="Unassembled WGS sequence"/>
</dbReference>
<proteinExistence type="predicted"/>
<evidence type="ECO:0000313" key="2">
    <source>
        <dbReference type="Proteomes" id="UP001470230"/>
    </source>
</evidence>
<evidence type="ECO:0000313" key="1">
    <source>
        <dbReference type="EMBL" id="KAK8900180.1"/>
    </source>
</evidence>
<protein>
    <submittedName>
        <fullName evidence="1">Uncharacterized protein</fullName>
    </submittedName>
</protein>
<dbReference type="EMBL" id="JAPFFF010000001">
    <property type="protein sequence ID" value="KAK8900180.1"/>
    <property type="molecule type" value="Genomic_DNA"/>
</dbReference>
<sequence>MVCYEQPKRLHLKPHGTCCGDDYLSEVDCFYLNEWTKENYEGLNAVRSIEVQQKALEVKIQRCYNAIKELIQISHTELANKIFEEVQL</sequence>
<accession>A0ABR2L9Z6</accession>
<keyword evidence="2" id="KW-1185">Reference proteome</keyword>
<organism evidence="1 2">
    <name type="scientific">Tritrichomonas musculus</name>
    <dbReference type="NCBI Taxonomy" id="1915356"/>
    <lineage>
        <taxon>Eukaryota</taxon>
        <taxon>Metamonada</taxon>
        <taxon>Parabasalia</taxon>
        <taxon>Tritrichomonadida</taxon>
        <taxon>Tritrichomonadidae</taxon>
        <taxon>Tritrichomonas</taxon>
    </lineage>
</organism>